<organism evidence="1 2">
    <name type="scientific">Dysosmobacter segnis</name>
    <dbReference type="NCBI Taxonomy" id="2763042"/>
    <lineage>
        <taxon>Bacteria</taxon>
        <taxon>Bacillati</taxon>
        <taxon>Bacillota</taxon>
        <taxon>Clostridia</taxon>
        <taxon>Eubacteriales</taxon>
        <taxon>Oscillospiraceae</taxon>
        <taxon>Dysosmobacter</taxon>
    </lineage>
</organism>
<keyword evidence="2" id="KW-1185">Reference proteome</keyword>
<reference evidence="1" key="1">
    <citation type="submission" date="2020-08" db="EMBL/GenBank/DDBJ databases">
        <title>Genome public.</title>
        <authorList>
            <person name="Liu C."/>
            <person name="Sun Q."/>
        </authorList>
    </citation>
    <scope>NUCLEOTIDE SEQUENCE</scope>
    <source>
        <strain evidence="1">BX15</strain>
    </source>
</reference>
<evidence type="ECO:0000313" key="2">
    <source>
        <dbReference type="Proteomes" id="UP000620327"/>
    </source>
</evidence>
<dbReference type="Pfam" id="PF25209">
    <property type="entry name" value="Phage_capsid_4"/>
    <property type="match status" value="1"/>
</dbReference>
<gene>
    <name evidence="1" type="ORF">H8Z83_09280</name>
</gene>
<protein>
    <submittedName>
        <fullName evidence="1">Phage major capsid protein</fullName>
    </submittedName>
</protein>
<name>A0A923S7C2_9FIRM</name>
<dbReference type="SUPFAM" id="SSF56563">
    <property type="entry name" value="Major capsid protein gp5"/>
    <property type="match status" value="1"/>
</dbReference>
<proteinExistence type="predicted"/>
<accession>A0A923S7C2</accession>
<sequence>MAYHYENLKLEKGMYSQSGRSFAQTLEALDPSENYKGTSLEGLDAFQRQLKRFDIKVKGAGSDRVEKFFWSTESAVLFPEFVSRVVRQGMEEESILPDITATVTNFDGMDYRSIASTPTEEEKKLKRVEEGAQIPQTTIHTQENLVRLHKRGRMLVAPYEAIRFQRLDLFAVTLRQIGAYMGRMHLEDAVKVLKDGDGNNNAAKVYEVGSNPIGGSKGALSYDVLLDFWAQFDPYTMNTMLVSNDMMLAMLKLSEFQNPNTGLNFQATGKLTTPLGAKLLRSSAVPAGTIIGLDKNYALEQICGSEVVVEYDKLIDRQLERAAITSVSGFAKLFTDAAKVLKV</sequence>
<dbReference type="EMBL" id="JACOQI010000007">
    <property type="protein sequence ID" value="MBC5770510.1"/>
    <property type="molecule type" value="Genomic_DNA"/>
</dbReference>
<dbReference type="Proteomes" id="UP000620327">
    <property type="component" value="Unassembled WGS sequence"/>
</dbReference>
<dbReference type="RefSeq" id="WP_187014758.1">
    <property type="nucleotide sequence ID" value="NZ_JACOQI010000007.1"/>
</dbReference>
<dbReference type="AlphaFoldDB" id="A0A923S7C2"/>
<evidence type="ECO:0000313" key="1">
    <source>
        <dbReference type="EMBL" id="MBC5770510.1"/>
    </source>
</evidence>
<comment type="caution">
    <text evidence="1">The sequence shown here is derived from an EMBL/GenBank/DDBJ whole genome shotgun (WGS) entry which is preliminary data.</text>
</comment>